<protein>
    <submittedName>
        <fullName evidence="1">Uncharacterized protein</fullName>
    </submittedName>
</protein>
<comment type="caution">
    <text evidence="1">The sequence shown here is derived from an EMBL/GenBank/DDBJ whole genome shotgun (WGS) entry which is preliminary data.</text>
</comment>
<proteinExistence type="predicted"/>
<evidence type="ECO:0000313" key="2">
    <source>
        <dbReference type="Proteomes" id="UP000190973"/>
    </source>
</evidence>
<organism evidence="1 2">
    <name type="scientific">Clostridium beijerinckii</name>
    <name type="common">Clostridium MP</name>
    <dbReference type="NCBI Taxonomy" id="1520"/>
    <lineage>
        <taxon>Bacteria</taxon>
        <taxon>Bacillati</taxon>
        <taxon>Bacillota</taxon>
        <taxon>Clostridia</taxon>
        <taxon>Eubacteriales</taxon>
        <taxon>Clostridiaceae</taxon>
        <taxon>Clostridium</taxon>
    </lineage>
</organism>
<reference evidence="1 2" key="1">
    <citation type="submission" date="2016-05" db="EMBL/GenBank/DDBJ databases">
        <title>Microbial solvent formation.</title>
        <authorList>
            <person name="Poehlein A."/>
            <person name="Montoya Solano J.D."/>
            <person name="Flitsch S."/>
            <person name="Krabben P."/>
            <person name="Duerre P."/>
            <person name="Daniel R."/>
        </authorList>
    </citation>
    <scope>NUCLEOTIDE SEQUENCE [LARGE SCALE GENOMIC DNA]</scope>
    <source>
        <strain evidence="1 2">DSM 53</strain>
    </source>
</reference>
<gene>
    <name evidence="1" type="ORF">CLBCK_33460</name>
</gene>
<name>A0A1S8S2J8_CLOBE</name>
<dbReference type="Proteomes" id="UP000190973">
    <property type="component" value="Unassembled WGS sequence"/>
</dbReference>
<dbReference type="AlphaFoldDB" id="A0A1S8S2J8"/>
<dbReference type="EMBL" id="LZZI01000069">
    <property type="protein sequence ID" value="OOM59664.1"/>
    <property type="molecule type" value="Genomic_DNA"/>
</dbReference>
<accession>A0A1S8S2J8</accession>
<sequence length="44" mass="5290">MLRIDKSDSYNCEDYFTRANEDNEIAKTLDVELYVEIHPYESCR</sequence>
<evidence type="ECO:0000313" key="1">
    <source>
        <dbReference type="EMBL" id="OOM59664.1"/>
    </source>
</evidence>